<evidence type="ECO:0000313" key="5">
    <source>
        <dbReference type="Proteomes" id="UP000188947"/>
    </source>
</evidence>
<accession>A0A1T3IK00</accession>
<dbReference type="GO" id="GO:0030313">
    <property type="term" value="C:cell envelope"/>
    <property type="evidence" value="ECO:0007669"/>
    <property type="project" value="UniProtKB-SubCell"/>
</dbReference>
<dbReference type="eggNOG" id="COG4225">
    <property type="taxonomic scope" value="Bacteria"/>
</dbReference>
<dbReference type="EMBL" id="MPOG01000016">
    <property type="protein sequence ID" value="OOH93629.1"/>
    <property type="molecule type" value="Genomic_DNA"/>
</dbReference>
<evidence type="ECO:0000256" key="2">
    <source>
        <dbReference type="SAM" id="SignalP"/>
    </source>
</evidence>
<dbReference type="PANTHER" id="PTHR38045">
    <property type="entry name" value="CHROMOSOME 1, WHOLE GENOME SHOTGUN SEQUENCE"/>
    <property type="match status" value="1"/>
</dbReference>
<name>A0A1T3IK00_ELIME</name>
<organism evidence="4 5">
    <name type="scientific">Elizabethkingia meningoseptica</name>
    <name type="common">Chryseobacterium meningosepticum</name>
    <dbReference type="NCBI Taxonomy" id="238"/>
    <lineage>
        <taxon>Bacteria</taxon>
        <taxon>Pseudomonadati</taxon>
        <taxon>Bacteroidota</taxon>
        <taxon>Flavobacteriia</taxon>
        <taxon>Flavobacteriales</taxon>
        <taxon>Weeksellaceae</taxon>
        <taxon>Elizabethkingia</taxon>
    </lineage>
</organism>
<evidence type="ECO:0000313" key="4">
    <source>
        <dbReference type="EMBL" id="OOH93629.1"/>
    </source>
</evidence>
<dbReference type="InterPro" id="IPR008929">
    <property type="entry name" value="Chondroitin_lyas"/>
</dbReference>
<dbReference type="Proteomes" id="UP000188947">
    <property type="component" value="Unassembled WGS sequence"/>
</dbReference>
<dbReference type="PANTHER" id="PTHR38045:SF1">
    <property type="entry name" value="HEPARINASE II_III-LIKE PROTEIN"/>
    <property type="match status" value="1"/>
</dbReference>
<evidence type="ECO:0000259" key="3">
    <source>
        <dbReference type="Pfam" id="PF07940"/>
    </source>
</evidence>
<gene>
    <name evidence="4" type="ORF">BMF97_14445</name>
</gene>
<dbReference type="RefSeq" id="WP_070904307.1">
    <property type="nucleotide sequence ID" value="NZ_CP016378.1"/>
</dbReference>
<feature type="chain" id="PRO_5030034738" evidence="2">
    <location>
        <begin position="21"/>
        <end position="625"/>
    </location>
</feature>
<comment type="caution">
    <text evidence="4">The sequence shown here is derived from an EMBL/GenBank/DDBJ whole genome shotgun (WGS) entry which is preliminary data.</text>
</comment>
<proteinExistence type="predicted"/>
<feature type="domain" description="Heparinase II/III-like C-terminal" evidence="3">
    <location>
        <begin position="383"/>
        <end position="554"/>
    </location>
</feature>
<dbReference type="AlphaFoldDB" id="A0A1T3IK00"/>
<dbReference type="PROSITE" id="PS51257">
    <property type="entry name" value="PROKAR_LIPOPROTEIN"/>
    <property type="match status" value="1"/>
</dbReference>
<comment type="subcellular location">
    <subcellularLocation>
        <location evidence="1">Cell envelope</location>
    </subcellularLocation>
</comment>
<reference evidence="4 5" key="1">
    <citation type="submission" date="2016-11" db="EMBL/GenBank/DDBJ databases">
        <title>Genome sequence and comparative genomic analysis of clinical strain Elizabethkingia meningoseptica 61421 PRCM.</title>
        <authorList>
            <person name="Wang M."/>
            <person name="Hu S."/>
            <person name="Cao L."/>
            <person name="Jiang T."/>
            <person name="Zhou Y."/>
            <person name="Ming D."/>
        </authorList>
    </citation>
    <scope>NUCLEOTIDE SEQUENCE [LARGE SCALE GENOMIC DNA]</scope>
    <source>
        <strain evidence="4 5">61421 PRCM</strain>
    </source>
</reference>
<dbReference type="OrthoDB" id="175534at2"/>
<protein>
    <submittedName>
        <fullName evidence="4">Heparinase</fullName>
    </submittedName>
</protein>
<dbReference type="SUPFAM" id="SSF48230">
    <property type="entry name" value="Chondroitin AC/alginate lyase"/>
    <property type="match status" value="1"/>
</dbReference>
<dbReference type="Pfam" id="PF07940">
    <property type="entry name" value="Hepar_II_III_C"/>
    <property type="match status" value="1"/>
</dbReference>
<evidence type="ECO:0000256" key="1">
    <source>
        <dbReference type="ARBA" id="ARBA00004196"/>
    </source>
</evidence>
<dbReference type="InterPro" id="IPR012480">
    <property type="entry name" value="Hepar_II_III_C"/>
</dbReference>
<sequence>MKYFTLLVFTLLVSACNVKAQQTFDVIAGTPHPRLFLQKNEESALINAITKNKDLKTVDQTLKSVGDSIIKLPNLTHKKIGIRLLSVSREALRRIFTLSYLYRTTKDEKYFKAAEKELLQVSSFADWNPSHFLDVAEMTLAVAIGYDWLYDKLPVSSREKIKNAIIENGLKPSLDSKQSRWLKFENNWNQVCNTGVSVGAMAVYEDQPAMASQIISRAIESIKIPMKRYKPDGTYPEGYAYWNYGTTYNVIFLDLLEKLTKSDYQLSQAPGFMKTAEYFQHLIGSSGLAFNYSDGGSKPETSGAATFWFARKLHNPSLAWNDIQYIRDPSKKSLFYTDRFLPLIPIWGKDLTDTNIHKPEKLFWSGDGENPVAMMRTDWTNPKALFLGFKLGSPSVEHAHMDVGSFVFDADGVRWSMDFGAQNYESLESKNINLWTYGQNAQRWTVFRYNNFAHSTLTFNDDLQYAKGRATLLKTSDHKEFSFATSDLTDVYKDKVAKIIRGVALKDQAYGIIQDEIQTGSNPAKIRWSMVTPSTVEIVSPHEVILKQGNKKLLLKVNSKSPFTLKTWSTDPKTSYDAANPGTAIVGFEAELPANSKSTFNVQLIPGGKMKKRFEENVQPIENWK</sequence>
<dbReference type="STRING" id="238.BBD35_09610"/>
<feature type="signal peptide" evidence="2">
    <location>
        <begin position="1"/>
        <end position="20"/>
    </location>
</feature>
<dbReference type="Gene3D" id="1.50.10.100">
    <property type="entry name" value="Chondroitin AC/alginate lyase"/>
    <property type="match status" value="1"/>
</dbReference>
<keyword evidence="5" id="KW-1185">Reference proteome</keyword>
<keyword evidence="2" id="KW-0732">Signal</keyword>
<dbReference type="GO" id="GO:0016829">
    <property type="term" value="F:lyase activity"/>
    <property type="evidence" value="ECO:0007669"/>
    <property type="project" value="InterPro"/>
</dbReference>
<dbReference type="Gene3D" id="2.70.98.70">
    <property type="match status" value="1"/>
</dbReference>